<gene>
    <name evidence="1" type="ORF">C2S53_012994</name>
</gene>
<dbReference type="Proteomes" id="UP001190926">
    <property type="component" value="Unassembled WGS sequence"/>
</dbReference>
<evidence type="ECO:0000313" key="2">
    <source>
        <dbReference type="Proteomes" id="UP001190926"/>
    </source>
</evidence>
<dbReference type="EMBL" id="SDAM02029605">
    <property type="protein sequence ID" value="KAH6755436.1"/>
    <property type="molecule type" value="Genomic_DNA"/>
</dbReference>
<dbReference type="PANTHER" id="PTHR33781:SF4">
    <property type="entry name" value="PROTEIN PHYTOCHROME KINASE SUBSTRATE 1"/>
    <property type="match status" value="1"/>
</dbReference>
<proteinExistence type="predicted"/>
<dbReference type="InterPro" id="IPR039615">
    <property type="entry name" value="PKS"/>
</dbReference>
<evidence type="ECO:0000313" key="1">
    <source>
        <dbReference type="EMBL" id="KAH6755436.1"/>
    </source>
</evidence>
<reference evidence="1 2" key="1">
    <citation type="journal article" date="2021" name="Nat. Commun.">
        <title>Incipient diploidization of the medicinal plant Perilla within 10,000 years.</title>
        <authorList>
            <person name="Zhang Y."/>
            <person name="Shen Q."/>
            <person name="Leng L."/>
            <person name="Zhang D."/>
            <person name="Chen S."/>
            <person name="Shi Y."/>
            <person name="Ning Z."/>
            <person name="Chen S."/>
        </authorList>
    </citation>
    <scope>NUCLEOTIDE SEQUENCE [LARGE SCALE GENOMIC DNA]</scope>
    <source>
        <strain evidence="2">cv. PC099</strain>
    </source>
</reference>
<keyword evidence="2" id="KW-1185">Reference proteome</keyword>
<comment type="caution">
    <text evidence="1">The sequence shown here is derived from an EMBL/GenBank/DDBJ whole genome shotgun (WGS) entry which is preliminary data.</text>
</comment>
<accession>A0AAD4IMQ5</accession>
<evidence type="ECO:0008006" key="3">
    <source>
        <dbReference type="Google" id="ProtNLM"/>
    </source>
</evidence>
<dbReference type="PANTHER" id="PTHR33781">
    <property type="entry name" value="PROTEIN PHYTOCHROME KINASE SUBSTRATE 1-RELATED"/>
    <property type="match status" value="1"/>
</dbReference>
<protein>
    <recommendedName>
        <fullName evidence="3">Protein PHYTOCHROME KINASE SUBSTRATE 1-like</fullName>
    </recommendedName>
</protein>
<name>A0AAD4IMQ5_PERFH</name>
<sequence>MPVITMTPPSKTSIPHPPEIIKNSREASFSSYLDGAEETFLLKLGAANDRDRIFLGKNTTDEKEIDVFDAEKYFNDSPKLITRSLASHQLKKDDPTETLAIKELQPAIASLSIRSESSWNSRSALLPSAPTNQQLRKANKKSFLTIIGCNCTCADKNSVDIDDYIPTTGLMNGRSKQLGDKTNDQMRVPSSFSFPKMQLEREEAAKRRSQMKNCFNMEKKLAVVTWDAIAPSVAEELKIPSISSEMHNDDSDSDASSDLFEIESLYKDNPFDHRQASDALSGCYAPSEASIEWSVVTASAADFSVLSDSDEIASTISIPCPKKSGGNTKTASFKEMPRIRPSLLLGCKSHKAVSVAGDAHTRRHLTPMTRFHDESKLSFDAKTRQNSFDARIISQPRSASAAHLLFT</sequence>
<dbReference type="AlphaFoldDB" id="A0AAD4IMQ5"/>
<dbReference type="GO" id="GO:0009638">
    <property type="term" value="P:phototropism"/>
    <property type="evidence" value="ECO:0007669"/>
    <property type="project" value="InterPro"/>
</dbReference>
<organism evidence="1 2">
    <name type="scientific">Perilla frutescens var. hirtella</name>
    <name type="common">Perilla citriodora</name>
    <name type="synonym">Perilla setoyensis</name>
    <dbReference type="NCBI Taxonomy" id="608512"/>
    <lineage>
        <taxon>Eukaryota</taxon>
        <taxon>Viridiplantae</taxon>
        <taxon>Streptophyta</taxon>
        <taxon>Embryophyta</taxon>
        <taxon>Tracheophyta</taxon>
        <taxon>Spermatophyta</taxon>
        <taxon>Magnoliopsida</taxon>
        <taxon>eudicotyledons</taxon>
        <taxon>Gunneridae</taxon>
        <taxon>Pentapetalae</taxon>
        <taxon>asterids</taxon>
        <taxon>lamiids</taxon>
        <taxon>Lamiales</taxon>
        <taxon>Lamiaceae</taxon>
        <taxon>Nepetoideae</taxon>
        <taxon>Elsholtzieae</taxon>
        <taxon>Perilla</taxon>
    </lineage>
</organism>